<dbReference type="InterPro" id="IPR028082">
    <property type="entry name" value="Peripla_BP_I"/>
</dbReference>
<dbReference type="RefSeq" id="WP_145347197.1">
    <property type="nucleotide sequence ID" value="NZ_SMLY01000079.1"/>
</dbReference>
<comment type="caution">
    <text evidence="6">The sequence shown here is derived from an EMBL/GenBank/DDBJ whole genome shotgun (WGS) entry which is preliminary data.</text>
</comment>
<gene>
    <name evidence="6" type="ORF">JM93_04132</name>
</gene>
<dbReference type="Pfam" id="PF13407">
    <property type="entry name" value="Peripla_BP_4"/>
    <property type="match status" value="1"/>
</dbReference>
<dbReference type="GO" id="GO:0030246">
    <property type="term" value="F:carbohydrate binding"/>
    <property type="evidence" value="ECO:0007669"/>
    <property type="project" value="UniProtKB-ARBA"/>
</dbReference>
<evidence type="ECO:0000313" key="6">
    <source>
        <dbReference type="EMBL" id="TWI80020.1"/>
    </source>
</evidence>
<sequence length="306" mass="32534">MPLKCLAVLAMLVAGSMPANAACIGAITSSTEHQFWRELIRGVNAAGAHANVEVYVRSPNTETNEEGQRIIVEKAIDKGCIGIVIAPNSPQVLKGIAEVQNGSIPVVFVDRDVGTPRISAVKTDNYAAGKLAGQKLAEILNGKGKVALLRMLDGVSSTMDREQGFLDAIRDTELEVTLETHIGSTVGEARINTSVLFADGAHVDGIFTPNESTTVGALVALKKLGFADKIHHVGFDFTPVLTTALESGELSGVVIQNPYEMGYQGTLTLVRILNGESVDEFIDIPATYVDKTNLHSPEVQDIISGK</sequence>
<reference evidence="6 7" key="1">
    <citation type="submission" date="2019-07" db="EMBL/GenBank/DDBJ databases">
        <title>Genomic Encyclopedia of Archaeal and Bacterial Type Strains, Phase II (KMG-II): from individual species to whole genera.</title>
        <authorList>
            <person name="Goeker M."/>
        </authorList>
    </citation>
    <scope>NUCLEOTIDE SEQUENCE [LARGE SCALE GENOMIC DNA]</scope>
    <source>
        <strain evidence="6 7">ATCC BAA-252</strain>
    </source>
</reference>
<dbReference type="PANTHER" id="PTHR46847:SF1">
    <property type="entry name" value="D-ALLOSE-BINDING PERIPLASMIC PROTEIN-RELATED"/>
    <property type="match status" value="1"/>
</dbReference>
<proteinExistence type="inferred from homology"/>
<dbReference type="OrthoDB" id="9805127at2"/>
<keyword evidence="3 4" id="KW-0732">Signal</keyword>
<dbReference type="AlphaFoldDB" id="A0A562SH15"/>
<dbReference type="SUPFAM" id="SSF53822">
    <property type="entry name" value="Periplasmic binding protein-like I"/>
    <property type="match status" value="1"/>
</dbReference>
<name>A0A562SH15_9HYPH</name>
<evidence type="ECO:0000313" key="7">
    <source>
        <dbReference type="Proteomes" id="UP000320593"/>
    </source>
</evidence>
<dbReference type="GO" id="GO:0030313">
    <property type="term" value="C:cell envelope"/>
    <property type="evidence" value="ECO:0007669"/>
    <property type="project" value="UniProtKB-SubCell"/>
</dbReference>
<evidence type="ECO:0000256" key="2">
    <source>
        <dbReference type="ARBA" id="ARBA00007639"/>
    </source>
</evidence>
<evidence type="ECO:0000256" key="1">
    <source>
        <dbReference type="ARBA" id="ARBA00004196"/>
    </source>
</evidence>
<dbReference type="Gene3D" id="3.40.50.2300">
    <property type="match status" value="2"/>
</dbReference>
<evidence type="ECO:0000256" key="3">
    <source>
        <dbReference type="ARBA" id="ARBA00022729"/>
    </source>
</evidence>
<dbReference type="PANTHER" id="PTHR46847">
    <property type="entry name" value="D-ALLOSE-BINDING PERIPLASMIC PROTEIN-RELATED"/>
    <property type="match status" value="1"/>
</dbReference>
<keyword evidence="7" id="KW-1185">Reference proteome</keyword>
<accession>A0A562SH15</accession>
<protein>
    <submittedName>
        <fullName evidence="6">Ribose transport system substrate-binding protein</fullName>
    </submittedName>
</protein>
<comment type="subcellular location">
    <subcellularLocation>
        <location evidence="1">Cell envelope</location>
    </subcellularLocation>
</comment>
<comment type="similarity">
    <text evidence="2">Belongs to the bacterial solute-binding protein 2 family.</text>
</comment>
<evidence type="ECO:0000256" key="4">
    <source>
        <dbReference type="SAM" id="SignalP"/>
    </source>
</evidence>
<feature type="signal peptide" evidence="4">
    <location>
        <begin position="1"/>
        <end position="21"/>
    </location>
</feature>
<feature type="domain" description="Periplasmic binding protein" evidence="5">
    <location>
        <begin position="24"/>
        <end position="276"/>
    </location>
</feature>
<evidence type="ECO:0000259" key="5">
    <source>
        <dbReference type="Pfam" id="PF13407"/>
    </source>
</evidence>
<organism evidence="6 7">
    <name type="scientific">Roseibium hamelinense</name>
    <dbReference type="NCBI Taxonomy" id="150831"/>
    <lineage>
        <taxon>Bacteria</taxon>
        <taxon>Pseudomonadati</taxon>
        <taxon>Pseudomonadota</taxon>
        <taxon>Alphaproteobacteria</taxon>
        <taxon>Hyphomicrobiales</taxon>
        <taxon>Stappiaceae</taxon>
        <taxon>Roseibium</taxon>
    </lineage>
</organism>
<dbReference type="Proteomes" id="UP000320593">
    <property type="component" value="Unassembled WGS sequence"/>
</dbReference>
<dbReference type="EMBL" id="VLLF01000012">
    <property type="protein sequence ID" value="TWI80020.1"/>
    <property type="molecule type" value="Genomic_DNA"/>
</dbReference>
<dbReference type="InterPro" id="IPR025997">
    <property type="entry name" value="SBP_2_dom"/>
</dbReference>
<feature type="chain" id="PRO_5021898826" evidence="4">
    <location>
        <begin position="22"/>
        <end position="306"/>
    </location>
</feature>